<dbReference type="GO" id="GO:0009507">
    <property type="term" value="C:chloroplast"/>
    <property type="evidence" value="ECO:0007669"/>
    <property type="project" value="UniProtKB-SubCell"/>
</dbReference>
<dbReference type="SUPFAM" id="SSF144232">
    <property type="entry name" value="HIT/MYND zinc finger-like"/>
    <property type="match status" value="1"/>
</dbReference>
<accession>A0A2J7ZUA8</accession>
<evidence type="ECO:0000256" key="13">
    <source>
        <dbReference type="ARBA" id="ARBA00023136"/>
    </source>
</evidence>
<dbReference type="PANTHER" id="PTHR32523">
    <property type="entry name" value="PHYTOL KINASE 1, CHLOROPLASTIC"/>
    <property type="match status" value="1"/>
</dbReference>
<evidence type="ECO:0000256" key="4">
    <source>
        <dbReference type="ARBA" id="ARBA00022640"/>
    </source>
</evidence>
<comment type="caution">
    <text evidence="20">The sequence shown here is derived from an EMBL/GenBank/DDBJ whole genome shotgun (WGS) entry which is preliminary data.</text>
</comment>
<keyword evidence="5" id="KW-0808">Transferase</keyword>
<evidence type="ECO:0000313" key="20">
    <source>
        <dbReference type="EMBL" id="PNH03863.1"/>
    </source>
</evidence>
<evidence type="ECO:0000256" key="6">
    <source>
        <dbReference type="ARBA" id="ARBA00022692"/>
    </source>
</evidence>
<keyword evidence="11" id="KW-0809">Transit peptide</keyword>
<evidence type="ECO:0000256" key="8">
    <source>
        <dbReference type="ARBA" id="ARBA00022771"/>
    </source>
</evidence>
<evidence type="ECO:0000256" key="5">
    <source>
        <dbReference type="ARBA" id="ARBA00022679"/>
    </source>
</evidence>
<evidence type="ECO:0000256" key="10">
    <source>
        <dbReference type="ARBA" id="ARBA00022833"/>
    </source>
</evidence>
<evidence type="ECO:0000256" key="18">
    <source>
        <dbReference type="SAM" id="MobiDB-lite"/>
    </source>
</evidence>
<dbReference type="InterPro" id="IPR039606">
    <property type="entry name" value="Phytol/farnesol_kinase"/>
</dbReference>
<evidence type="ECO:0000256" key="15">
    <source>
        <dbReference type="ARBA" id="ARBA00039024"/>
    </source>
</evidence>
<dbReference type="PANTHER" id="PTHR32523:SF8">
    <property type="entry name" value="DOLICHOL KINASE"/>
    <property type="match status" value="1"/>
</dbReference>
<gene>
    <name evidence="20" type="ORF">TSOC_010040</name>
</gene>
<dbReference type="GO" id="GO:0016020">
    <property type="term" value="C:membrane"/>
    <property type="evidence" value="ECO:0007669"/>
    <property type="project" value="UniProtKB-SubCell"/>
</dbReference>
<proteinExistence type="inferred from homology"/>
<comment type="subcellular location">
    <subcellularLocation>
        <location evidence="1">Plastid</location>
        <location evidence="1">Chloroplast membrane</location>
        <topology evidence="1">Multi-pass membrane protein</topology>
    </subcellularLocation>
</comment>
<feature type="domain" description="MYND-type" evidence="19">
    <location>
        <begin position="789"/>
        <end position="831"/>
    </location>
</feature>
<dbReference type="Pfam" id="PF01753">
    <property type="entry name" value="zf-MYND"/>
    <property type="match status" value="1"/>
</dbReference>
<evidence type="ECO:0000256" key="2">
    <source>
        <dbReference type="ARBA" id="ARBA00010794"/>
    </source>
</evidence>
<comment type="catalytic activity">
    <reaction evidence="16">
        <text>phytol + CTP = phytyl phosphate + CDP + H(+)</text>
        <dbReference type="Rhea" id="RHEA:38055"/>
        <dbReference type="ChEBI" id="CHEBI:15378"/>
        <dbReference type="ChEBI" id="CHEBI:17327"/>
        <dbReference type="ChEBI" id="CHEBI:37563"/>
        <dbReference type="ChEBI" id="CHEBI:58069"/>
        <dbReference type="ChEBI" id="CHEBI:75483"/>
        <dbReference type="EC" id="2.7.1.182"/>
    </reaction>
</comment>
<evidence type="ECO:0000256" key="16">
    <source>
        <dbReference type="ARBA" id="ARBA00048889"/>
    </source>
</evidence>
<sequence length="841" mass="87333">MHAVEGLCRFKSRKALASPAVADFVQKLLRMHTLQCLSKQFAAAATAAGVLAPPQLKYLASAAMLFCNLEAMSRGGVMVEEEDGDKAGLLLELARALRDSSVLEHASRLLLLCEEAAAVPSWIMPSAVLRVYYNATTMYRKNEEGLTGASAAEAEAVRAALREVLRGPCARHAALVHGVAMLCRADGGPSYGLPARLLIAALPQTRTDSAVPGARVMLDRTARALLSVCEEGMPPTRLGRRIAVLLLLRLARMAVASARVWAQTREHQLHPAGAAQPGVGAADLLGLSQLLLLPMHDTAELVMGSVSVAWRLLAEALALQPDGWAAAAGAELWRLMDAETRRGLQWGINNEELRWLGSELSWRLGAVLADGKPLPPAPPPVFAVALAGGVLPCVERLLRRAGEAPLGPEVGFAEGLLQQGTRGPFLAALLAYGEPRQAAALVATLGKLLRGVSSAYPALAVVPTGVPDLVVTCVRGVLLAVLYDEKVLSSRWVGAGQQQHQLARMISYAVCEWLPPLSRLARQWMAADAAPGSDDTWRSLGLVPLMCWLPLLACRALGGGSGAVGAADEAAAGAAGAAVTAAAAAGGWRMFVLEEVAAVSLLGDALRLAQFKDVDDDFVEGSLDSLALACCGVAAACPEEILGAGREGAAAVVPCGAQARTDLARGGDVAAAVPAPSPPAAPATPPCPSPAQWRPVLLRALARSLGSGLYGKEAAEALEALAAQLGAWEAGGGDPSKARGKKGKERGKRLLAALGRLQAATPEVARIAAVLLPPAEARALLRTCSYPACANLAGDSEADLRLQSCAKCAAAAYCCRACQVAHWRAGHREACALLGPGAVES</sequence>
<feature type="region of interest" description="Disordered" evidence="18">
    <location>
        <begin position="669"/>
        <end position="688"/>
    </location>
</feature>
<keyword evidence="8 17" id="KW-0863">Zinc-finger</keyword>
<keyword evidence="12" id="KW-1133">Transmembrane helix</keyword>
<dbReference type="GO" id="GO:0010276">
    <property type="term" value="F:phytol kinase activity"/>
    <property type="evidence" value="ECO:0007669"/>
    <property type="project" value="UniProtKB-EC"/>
</dbReference>
<keyword evidence="13" id="KW-0472">Membrane</keyword>
<evidence type="ECO:0000256" key="14">
    <source>
        <dbReference type="ARBA" id="ARBA00024015"/>
    </source>
</evidence>
<reference evidence="20 21" key="1">
    <citation type="journal article" date="2017" name="Mol. Biol. Evol.">
        <title>The 4-celled Tetrabaena socialis nuclear genome reveals the essential components for genetic control of cell number at the origin of multicellularity in the volvocine lineage.</title>
        <authorList>
            <person name="Featherston J."/>
            <person name="Arakaki Y."/>
            <person name="Hanschen E.R."/>
            <person name="Ferris P.J."/>
            <person name="Michod R.E."/>
            <person name="Olson B.J.S.C."/>
            <person name="Nozaki H."/>
            <person name="Durand P.M."/>
        </authorList>
    </citation>
    <scope>NUCLEOTIDE SEQUENCE [LARGE SCALE GENOMIC DNA]</scope>
    <source>
        <strain evidence="20 21">NIES-571</strain>
    </source>
</reference>
<comment type="pathway">
    <text evidence="14">Cofactor biosynthesis; tocopherol biosynthesis.</text>
</comment>
<evidence type="ECO:0000256" key="7">
    <source>
        <dbReference type="ARBA" id="ARBA00022723"/>
    </source>
</evidence>
<dbReference type="AlphaFoldDB" id="A0A2J7ZUA8"/>
<dbReference type="Gene3D" id="6.10.140.2220">
    <property type="match status" value="1"/>
</dbReference>
<dbReference type="EMBL" id="PGGS01000452">
    <property type="protein sequence ID" value="PNH03863.1"/>
    <property type="molecule type" value="Genomic_DNA"/>
</dbReference>
<comment type="similarity">
    <text evidence="2">Belongs to the polyprenol kinase family.</text>
</comment>
<dbReference type="PROSITE" id="PS50865">
    <property type="entry name" value="ZF_MYND_2"/>
    <property type="match status" value="1"/>
</dbReference>
<keyword evidence="6" id="KW-0812">Transmembrane</keyword>
<evidence type="ECO:0000256" key="1">
    <source>
        <dbReference type="ARBA" id="ARBA00004508"/>
    </source>
</evidence>
<evidence type="ECO:0000256" key="9">
    <source>
        <dbReference type="ARBA" id="ARBA00022777"/>
    </source>
</evidence>
<keyword evidence="9" id="KW-0418">Kinase</keyword>
<organism evidence="20 21">
    <name type="scientific">Tetrabaena socialis</name>
    <dbReference type="NCBI Taxonomy" id="47790"/>
    <lineage>
        <taxon>Eukaryota</taxon>
        <taxon>Viridiplantae</taxon>
        <taxon>Chlorophyta</taxon>
        <taxon>core chlorophytes</taxon>
        <taxon>Chlorophyceae</taxon>
        <taxon>CS clade</taxon>
        <taxon>Chlamydomonadales</taxon>
        <taxon>Tetrabaenaceae</taxon>
        <taxon>Tetrabaena</taxon>
    </lineage>
</organism>
<feature type="compositionally biased region" description="Pro residues" evidence="18">
    <location>
        <begin position="675"/>
        <end position="688"/>
    </location>
</feature>
<keyword evidence="4" id="KW-0934">Plastid</keyword>
<name>A0A2J7ZUA8_9CHLO</name>
<keyword evidence="21" id="KW-1185">Reference proteome</keyword>
<evidence type="ECO:0000313" key="21">
    <source>
        <dbReference type="Proteomes" id="UP000236333"/>
    </source>
</evidence>
<evidence type="ECO:0000256" key="3">
    <source>
        <dbReference type="ARBA" id="ARBA00022528"/>
    </source>
</evidence>
<keyword evidence="7" id="KW-0479">Metal-binding</keyword>
<evidence type="ECO:0000256" key="17">
    <source>
        <dbReference type="PROSITE-ProRule" id="PRU00134"/>
    </source>
</evidence>
<protein>
    <recommendedName>
        <fullName evidence="15">phytol kinase</fullName>
        <ecNumber evidence="15">2.7.1.182</ecNumber>
    </recommendedName>
</protein>
<evidence type="ECO:0000256" key="12">
    <source>
        <dbReference type="ARBA" id="ARBA00022989"/>
    </source>
</evidence>
<dbReference type="EC" id="2.7.1.182" evidence="15"/>
<dbReference type="OrthoDB" id="563813at2759"/>
<dbReference type="InterPro" id="IPR002893">
    <property type="entry name" value="Znf_MYND"/>
</dbReference>
<keyword evidence="3" id="KW-0150">Chloroplast</keyword>
<dbReference type="GO" id="GO:0008270">
    <property type="term" value="F:zinc ion binding"/>
    <property type="evidence" value="ECO:0007669"/>
    <property type="project" value="UniProtKB-KW"/>
</dbReference>
<evidence type="ECO:0000256" key="11">
    <source>
        <dbReference type="ARBA" id="ARBA00022946"/>
    </source>
</evidence>
<keyword evidence="10" id="KW-0862">Zinc</keyword>
<evidence type="ECO:0000259" key="19">
    <source>
        <dbReference type="PROSITE" id="PS50865"/>
    </source>
</evidence>
<dbReference type="Proteomes" id="UP000236333">
    <property type="component" value="Unassembled WGS sequence"/>
</dbReference>